<sequence length="256" mass="27506">MRLTRHSTNADILQVLNNTADAVSQVLATNTDWSLSGIRHTQYSVDVRADNAALAVLHEAGCAVLSEESQITGLWGDDDILVVMDPLDGSTNASRGVPWFATALCALDKNGMRASLVVNQASGKDRYWATQGGGAFHNGNQMRPSPCSTLKEAVVGVSGLASFRPQWSQFRALGAAALDICLVAHGVLDGWVDFNSHGVWDYLASILICQEAGVATSEYLDRELLVTQYDEKRTPIVAATPALLAQLREVRSQHAG</sequence>
<evidence type="ECO:0000313" key="4">
    <source>
        <dbReference type="EMBL" id="CAB4764207.1"/>
    </source>
</evidence>
<dbReference type="InterPro" id="IPR020583">
    <property type="entry name" value="Inositol_monoP_metal-BS"/>
</dbReference>
<dbReference type="InterPro" id="IPR000760">
    <property type="entry name" value="Inositol_monophosphatase-like"/>
</dbReference>
<dbReference type="Pfam" id="PF00459">
    <property type="entry name" value="Inositol_P"/>
    <property type="match status" value="1"/>
</dbReference>
<protein>
    <submittedName>
        <fullName evidence="4">Unannotated protein</fullName>
    </submittedName>
</protein>
<dbReference type="Gene3D" id="3.40.190.80">
    <property type="match status" value="1"/>
</dbReference>
<dbReference type="EMBL" id="CAEZZM010000074">
    <property type="protein sequence ID" value="CAB4764207.1"/>
    <property type="molecule type" value="Genomic_DNA"/>
</dbReference>
<evidence type="ECO:0000256" key="2">
    <source>
        <dbReference type="ARBA" id="ARBA00022801"/>
    </source>
</evidence>
<dbReference type="GO" id="GO:0006020">
    <property type="term" value="P:inositol metabolic process"/>
    <property type="evidence" value="ECO:0007669"/>
    <property type="project" value="TreeGrafter"/>
</dbReference>
<dbReference type="GO" id="GO:0046872">
    <property type="term" value="F:metal ion binding"/>
    <property type="evidence" value="ECO:0007669"/>
    <property type="project" value="UniProtKB-KW"/>
</dbReference>
<dbReference type="GO" id="GO:0008934">
    <property type="term" value="F:inositol monophosphate 1-phosphatase activity"/>
    <property type="evidence" value="ECO:0007669"/>
    <property type="project" value="TreeGrafter"/>
</dbReference>
<gene>
    <name evidence="4" type="ORF">UFOPK2872_00705</name>
</gene>
<dbReference type="PROSITE" id="PS00629">
    <property type="entry name" value="IMP_1"/>
    <property type="match status" value="1"/>
</dbReference>
<keyword evidence="1" id="KW-0479">Metal-binding</keyword>
<organism evidence="4">
    <name type="scientific">freshwater metagenome</name>
    <dbReference type="NCBI Taxonomy" id="449393"/>
    <lineage>
        <taxon>unclassified sequences</taxon>
        <taxon>metagenomes</taxon>
        <taxon>ecological metagenomes</taxon>
    </lineage>
</organism>
<dbReference type="CDD" id="cd01637">
    <property type="entry name" value="IMPase_like"/>
    <property type="match status" value="1"/>
</dbReference>
<dbReference type="Gene3D" id="3.30.540.10">
    <property type="entry name" value="Fructose-1,6-Bisphosphatase, subunit A, domain 1"/>
    <property type="match status" value="1"/>
</dbReference>
<reference evidence="4" key="1">
    <citation type="submission" date="2020-05" db="EMBL/GenBank/DDBJ databases">
        <authorList>
            <person name="Chiriac C."/>
            <person name="Salcher M."/>
            <person name="Ghai R."/>
            <person name="Kavagutti S V."/>
        </authorList>
    </citation>
    <scope>NUCLEOTIDE SEQUENCE</scope>
</reference>
<accession>A0A6J6V0T1</accession>
<evidence type="ECO:0000256" key="1">
    <source>
        <dbReference type="ARBA" id="ARBA00022723"/>
    </source>
</evidence>
<keyword evidence="3" id="KW-0460">Magnesium</keyword>
<proteinExistence type="predicted"/>
<dbReference type="PANTHER" id="PTHR20854">
    <property type="entry name" value="INOSITOL MONOPHOSPHATASE"/>
    <property type="match status" value="1"/>
</dbReference>
<keyword evidence="2" id="KW-0378">Hydrolase</keyword>
<dbReference type="AlphaFoldDB" id="A0A6J6V0T1"/>
<dbReference type="PANTHER" id="PTHR20854:SF4">
    <property type="entry name" value="INOSITOL-1-MONOPHOSPHATASE-RELATED"/>
    <property type="match status" value="1"/>
</dbReference>
<dbReference type="SUPFAM" id="SSF56655">
    <property type="entry name" value="Carbohydrate phosphatase"/>
    <property type="match status" value="1"/>
</dbReference>
<name>A0A6J6V0T1_9ZZZZ</name>
<dbReference type="PRINTS" id="PR00377">
    <property type="entry name" value="IMPHPHTASES"/>
</dbReference>
<dbReference type="GO" id="GO:0007165">
    <property type="term" value="P:signal transduction"/>
    <property type="evidence" value="ECO:0007669"/>
    <property type="project" value="TreeGrafter"/>
</dbReference>
<evidence type="ECO:0000256" key="3">
    <source>
        <dbReference type="ARBA" id="ARBA00022842"/>
    </source>
</evidence>